<comment type="caution">
    <text evidence="2">The sequence shown here is derived from an EMBL/GenBank/DDBJ whole genome shotgun (WGS) entry which is preliminary data.</text>
</comment>
<protein>
    <recommendedName>
        <fullName evidence="4">Glycosyltransferase RgtA/B/C/D-like domain-containing protein</fullName>
    </recommendedName>
</protein>
<keyword evidence="1" id="KW-0812">Transmembrane</keyword>
<accession>A0A2H0WA60</accession>
<keyword evidence="1" id="KW-0472">Membrane</keyword>
<feature type="transmembrane region" description="Helical" evidence="1">
    <location>
        <begin position="287"/>
        <end position="303"/>
    </location>
</feature>
<evidence type="ECO:0000313" key="2">
    <source>
        <dbReference type="EMBL" id="PIS09542.1"/>
    </source>
</evidence>
<evidence type="ECO:0000313" key="3">
    <source>
        <dbReference type="Proteomes" id="UP000230093"/>
    </source>
</evidence>
<proteinExistence type="predicted"/>
<gene>
    <name evidence="2" type="ORF">COT75_00995</name>
</gene>
<dbReference type="Proteomes" id="UP000230093">
    <property type="component" value="Unassembled WGS sequence"/>
</dbReference>
<feature type="transmembrane region" description="Helical" evidence="1">
    <location>
        <begin position="337"/>
        <end position="358"/>
    </location>
</feature>
<feature type="transmembrane region" description="Helical" evidence="1">
    <location>
        <begin position="211"/>
        <end position="228"/>
    </location>
</feature>
<dbReference type="EMBL" id="PEZT01000004">
    <property type="protein sequence ID" value="PIS09542.1"/>
    <property type="molecule type" value="Genomic_DNA"/>
</dbReference>
<sequence>MKNSSLKKTFIVFEIIIFILFFVLFLSTFLHQITAFTQDLGRHLKIGEIIIQTKKVPPTNLFSSSFPNFPFLNHHWLGEVIFYICFKFIGLNSLIFLKLGLCFLSFFSLVYLVYKKNGSLIAFLWGLVCFFLFSRRTEVRPEIFSFLFLSLYLIILSRKKYFNKFFFILPLIQVPWVNIHIYFFLGPSLIFFYFLNSLFKRNKIKKIFKKVIITTFLVGLACFLNPNFSKGAFYPFNVFKNYGYKIVENQSFFFMNRYFGKIADPYFLLVFFISLLSFILTLKKQSFYSLVSFIFFSILGFQASRNLPLFGLASLFFVSQNLNILKQGFLKKMSIQNLLNLKLGVFFGLIFLLIFLSLGNITNQSRKRKYSYKKFGLGKFKGAEAGADFVIKNNLSGPLFNNFDIGSYLDFRFYPNIRVFVDSRPEAYPTSFFKSTYIPMQEKEEKWDEINNLYNFNLIFFSHSDITPWAINFLSFIPKDPDWQIVFLDDFVIIFLKDNNLNKELIDRYSIKENDFQYNCRGQLDCYARMKRILNNLSWKVKLTL</sequence>
<feature type="transmembrane region" description="Helical" evidence="1">
    <location>
        <begin position="262"/>
        <end position="280"/>
    </location>
</feature>
<name>A0A2H0WA60_9BACT</name>
<feature type="transmembrane region" description="Helical" evidence="1">
    <location>
        <begin position="96"/>
        <end position="114"/>
    </location>
</feature>
<feature type="transmembrane region" description="Helical" evidence="1">
    <location>
        <begin position="12"/>
        <end position="33"/>
    </location>
</feature>
<evidence type="ECO:0000256" key="1">
    <source>
        <dbReference type="SAM" id="Phobius"/>
    </source>
</evidence>
<feature type="transmembrane region" description="Helical" evidence="1">
    <location>
        <begin position="179"/>
        <end position="199"/>
    </location>
</feature>
<evidence type="ECO:0008006" key="4">
    <source>
        <dbReference type="Google" id="ProtNLM"/>
    </source>
</evidence>
<dbReference type="AlphaFoldDB" id="A0A2H0WA60"/>
<keyword evidence="1" id="KW-1133">Transmembrane helix</keyword>
<organism evidence="2 3">
    <name type="scientific">Candidatus Beckwithbacteria bacterium CG10_big_fil_rev_8_21_14_0_10_34_10</name>
    <dbReference type="NCBI Taxonomy" id="1974495"/>
    <lineage>
        <taxon>Bacteria</taxon>
        <taxon>Candidatus Beckwithiibacteriota</taxon>
    </lineage>
</organism>
<feature type="transmembrane region" description="Helical" evidence="1">
    <location>
        <begin position="143"/>
        <end position="159"/>
    </location>
</feature>
<feature type="transmembrane region" description="Helical" evidence="1">
    <location>
        <begin position="120"/>
        <end position="136"/>
    </location>
</feature>
<reference evidence="3" key="1">
    <citation type="submission" date="2017-09" db="EMBL/GenBank/DDBJ databases">
        <title>Depth-based differentiation of microbial function through sediment-hosted aquifers and enrichment of novel symbionts in the deep terrestrial subsurface.</title>
        <authorList>
            <person name="Probst A.J."/>
            <person name="Ladd B."/>
            <person name="Jarett J.K."/>
            <person name="Geller-Mcgrath D.E."/>
            <person name="Sieber C.M.K."/>
            <person name="Emerson J.B."/>
            <person name="Anantharaman K."/>
            <person name="Thomas B.C."/>
            <person name="Malmstrom R."/>
            <person name="Stieglmeier M."/>
            <person name="Klingl A."/>
            <person name="Woyke T."/>
            <person name="Ryan C.M."/>
            <person name="Banfield J.F."/>
        </authorList>
    </citation>
    <scope>NUCLEOTIDE SEQUENCE [LARGE SCALE GENOMIC DNA]</scope>
</reference>